<evidence type="ECO:0000259" key="8">
    <source>
        <dbReference type="SMART" id="SM01036"/>
    </source>
</evidence>
<evidence type="ECO:0000256" key="2">
    <source>
        <dbReference type="ARBA" id="ARBA00010559"/>
    </source>
</evidence>
<dbReference type="Pfam" id="PF12397">
    <property type="entry name" value="U3snoRNP10"/>
    <property type="match status" value="1"/>
</dbReference>
<evidence type="ECO:0000256" key="5">
    <source>
        <dbReference type="ARBA" id="ARBA00023242"/>
    </source>
</evidence>
<dbReference type="GO" id="GO:0032040">
    <property type="term" value="C:small-subunit processome"/>
    <property type="evidence" value="ECO:0007669"/>
    <property type="project" value="TreeGrafter"/>
</dbReference>
<dbReference type="GO" id="GO:0034455">
    <property type="term" value="C:t-UTP complex"/>
    <property type="evidence" value="ECO:0007669"/>
    <property type="project" value="TreeGrafter"/>
</dbReference>
<dbReference type="Gene3D" id="1.25.10.10">
    <property type="entry name" value="Leucine-rich Repeat Variant"/>
    <property type="match status" value="2"/>
</dbReference>
<dbReference type="InterPro" id="IPR056473">
    <property type="entry name" value="HEAT_Utp10/HEAT1"/>
</dbReference>
<dbReference type="GO" id="GO:0030515">
    <property type="term" value="F:snoRNA binding"/>
    <property type="evidence" value="ECO:0007669"/>
    <property type="project" value="TreeGrafter"/>
</dbReference>
<keyword evidence="4 7" id="KW-0698">rRNA processing</keyword>
<dbReference type="InterPro" id="IPR022125">
    <property type="entry name" value="U3snoRNP10_N"/>
</dbReference>
<dbReference type="InterPro" id="IPR016024">
    <property type="entry name" value="ARM-type_fold"/>
</dbReference>
<dbReference type="GO" id="GO:0030686">
    <property type="term" value="C:90S preribosome"/>
    <property type="evidence" value="ECO:0007669"/>
    <property type="project" value="TreeGrafter"/>
</dbReference>
<dbReference type="SUPFAM" id="SSF48371">
    <property type="entry name" value="ARM repeat"/>
    <property type="match status" value="1"/>
</dbReference>
<evidence type="ECO:0000256" key="6">
    <source>
        <dbReference type="ARBA" id="ARBA00023274"/>
    </source>
</evidence>
<protein>
    <recommendedName>
        <fullName evidence="7">HEAT repeat-containing protein 1</fullName>
    </recommendedName>
</protein>
<comment type="caution">
    <text evidence="9">The sequence shown here is derived from an EMBL/GenBank/DDBJ whole genome shotgun (WGS) entry which is preliminary data.</text>
</comment>
<keyword evidence="3 7" id="KW-0690">Ribosome biogenesis</keyword>
<dbReference type="GO" id="GO:0045943">
    <property type="term" value="P:positive regulation of transcription by RNA polymerase I"/>
    <property type="evidence" value="ECO:0007669"/>
    <property type="project" value="TreeGrafter"/>
</dbReference>
<dbReference type="EMBL" id="BMAW01121985">
    <property type="protein sequence ID" value="GFT96799.1"/>
    <property type="molecule type" value="Genomic_DNA"/>
</dbReference>
<evidence type="ECO:0000256" key="3">
    <source>
        <dbReference type="ARBA" id="ARBA00022517"/>
    </source>
</evidence>
<gene>
    <name evidence="9" type="primary">HEATR1</name>
    <name evidence="9" type="ORF">NPIL_40381</name>
</gene>
<keyword evidence="6 7" id="KW-0687">Ribonucleoprotein</keyword>
<dbReference type="Proteomes" id="UP000887013">
    <property type="component" value="Unassembled WGS sequence"/>
</dbReference>
<evidence type="ECO:0000256" key="7">
    <source>
        <dbReference type="RuleBase" id="RU367065"/>
    </source>
</evidence>
<dbReference type="Pfam" id="PF23243">
    <property type="entry name" value="HEAT_HEATR1"/>
    <property type="match status" value="1"/>
</dbReference>
<dbReference type="OrthoDB" id="31183at2759"/>
<feature type="domain" description="BP28 C-terminal" evidence="8">
    <location>
        <begin position="1853"/>
        <end position="1996"/>
    </location>
</feature>
<dbReference type="SMART" id="SM01036">
    <property type="entry name" value="BP28CT"/>
    <property type="match status" value="1"/>
</dbReference>
<evidence type="ECO:0000313" key="9">
    <source>
        <dbReference type="EMBL" id="GFT96799.1"/>
    </source>
</evidence>
<accession>A0A8X6UCM4</accession>
<dbReference type="Pfam" id="PF08146">
    <property type="entry name" value="BP28CT"/>
    <property type="match status" value="1"/>
</dbReference>
<sequence>MCLALVPVNRIHHRLRQFDPGGNRLASEDFPSRIGQQAPAAYFIVTVTVLYSYSACVDTTCLLLYVIDSWFYCKNFNMAQTALARQLKKLSVPQTHLYFGDKSRKSFLFDSRDAAALDRDVIFAHGTNGLEKLMTMNSIFSQFEQNLFHVSYKVWERSMQTALVNKKLDKLITEFLRLLSPYFLEKAAHEALEWLLFAFHIHLYNTDELIASVLPHFNTSVFVRVVQLLDLNDPNNRWYWLQFVQKTGVHLEYSILLNRINIDADFRKIVCDLAPNSFKTFQNCVTNAIPVISFSMVSLYNALEMKESLNNNMIIFLLPYLLKALKSNLNHYIASSYMILSSIILKVKLQESLIMNLLTKVFENITPDVAPQAYQLLLLTFQQQSIENISSGFFDLIVCDDECLQHLDFLAKFFEATSLISALTEYSFSFVFKERVANKKNFKFCKMLLISVPLSQKNVTVIINIIMDAYLNLQRKSKVKKKMICIFLKYLDKKYPTYFNKAIDHYFTKNPQNSRNELYELINTVSQLQNKILPDKKTTLVLGINHTDSHVRKSSIKCLLQFAKSGKCSDIKFIENSLYDRFYDDCPNIIMEMLSSPEILLRFVDKKNLLTGFEKILKKKIKEHSKWYQVQMCCIDILCNYYANEEYLSVDIFFILLPFIFPLQKASLNGFYCIMNSKLKTILPVLQTLELPNLSADKENIDEYLKFLNFSVFSSIKKYIDHLNSSSKELFLTSLGEKCTEAANYPLYTINIVTVGCVIISSNKLNEQSIWIGKLLTFLKSVSSIDKYQEYSLDSLDLGTITEDVAVHEYVEAIINGKFPQLVIYYTFHNIVKSINFIALNNDSWPFTDENKFLTFSTLMHLYEFCVNDISKIRFPVFNLNYLLTEFLHLQFLTDQHLISFLSLIWSDSYLHVPQYLQINALNSALMLCSNSKNFDWFFDIDFFCISLLKAMSTNDGEVRRKSFILLSALFQLSENTNSAFNVLFKYMYENSEEICIDHQQFYYAIKEWINPVVDMYSIKVSVCDISADFSKKYSVLHLFIKTLLDDNTPHSMKWFILLCLHEIDSSGILSACIPLMRKFLMLIEKSNGSNEELSLCILSLLFQKFTPKTATCLKEDCIETETFFKYFLLNKKDSEGHKYVMKNLSRDFFMAIPSVKVQQRLFHVLLDIYVGSPDCEGELKKVLQKLSTYAYLILKDFQIAESTQKNITLKALSKSKLEDKSNGSFDEWKTKEWKKIVVLLELIQNKSRLDKRELLIPELFNLLCKTLSFDPESTIEYVKQLILSTIRNCCQNLGIDGLDERQFQVELIVKCIRSSSNPETHRQALLLLNLSAEMFPDYVLKNIMTIFVFMGSSLVRQDDSYSFQVISQTIETIVPSLLAASSAREENDEIQIVASVIRVFVDSLCDIPGHRQMPLFHKLISTLEPTKYLWIPLAQICDQHTSELEFALNLHKQFRSFVQIDTCIALLNFLCLLPDSKEKTSADFAIIEPFNVSTHSNEQLQMYKHNVISYINTWLLSQSFVNQASELDSQTLGILEEKYEMLLEKAMKYLHHLRSLDLPDANEKLYRNNLLSLLLDLISRVNCLLPSNLFIKIVRHLLQSPEVIIQKKAIELLIDKLTMDQDLFENKYPKMLLKLLKPLLRAVKKSDVDSVEGNYEPIRQCALYALHLLTKVIGSIFPSKFHKVLNVSVQILKDNQNEALTINALLCLAQVCHSLGLEVLPDINSFMPVVIDLMINYEILTDDDNLILGIIATLHRLVEDLGAFLSKYLGSIVTGICMLYEKKHFNEKIICENLQKFQTLLATNINLRNLIPAIVNSYSEIMATNGIAILPLVEILKEKLNDCKFVETEECFVQMEQFFLVLLDFRNLNKLHKSVSVVECATISALTIYIKKLPVTYFKTFFQKIYLWATATEKKMKLRLFTFYNVTNHLSKSIKHLFLVVAKYFLKNAGSELDSNNSSKSEDIDFGDDPVLLFQHLINILDTLTECYLNDNHCLVDKDTFEFLMQPLVDQLENLSIGEKPYQEMIANHLSSCIAQFMTTVTDNTLWKKLNYQILLKTRNDSPLVRFAAIQVIREVATVMENDYLPLLPESIPFLAEVMEDESYEVEKECQSVITEMERILGEPIRKYF</sequence>
<comment type="function">
    <text evidence="7">Involved in nucleolar processing of pre-18S ribosomal RNA.</text>
</comment>
<dbReference type="InterPro" id="IPR011989">
    <property type="entry name" value="ARM-like"/>
</dbReference>
<keyword evidence="10" id="KW-1185">Reference proteome</keyword>
<dbReference type="InterPro" id="IPR012954">
    <property type="entry name" value="BP28_C_dom"/>
</dbReference>
<keyword evidence="5 7" id="KW-0539">Nucleus</keyword>
<comment type="subcellular location">
    <subcellularLocation>
        <location evidence="1 7">Nucleus</location>
        <location evidence="1 7">Nucleolus</location>
    </subcellularLocation>
</comment>
<evidence type="ECO:0000313" key="10">
    <source>
        <dbReference type="Proteomes" id="UP000887013"/>
    </source>
</evidence>
<name>A0A8X6UCM4_NEPPI</name>
<comment type="similarity">
    <text evidence="2 7">Belongs to the HEATR1/UTP10 family.</text>
</comment>
<proteinExistence type="inferred from homology"/>
<evidence type="ECO:0000256" key="1">
    <source>
        <dbReference type="ARBA" id="ARBA00004604"/>
    </source>
</evidence>
<dbReference type="PANTHER" id="PTHR13457">
    <property type="entry name" value="BAP28"/>
    <property type="match status" value="1"/>
</dbReference>
<organism evidence="9 10">
    <name type="scientific">Nephila pilipes</name>
    <name type="common">Giant wood spider</name>
    <name type="synonym">Nephila maculata</name>
    <dbReference type="NCBI Taxonomy" id="299642"/>
    <lineage>
        <taxon>Eukaryota</taxon>
        <taxon>Metazoa</taxon>
        <taxon>Ecdysozoa</taxon>
        <taxon>Arthropoda</taxon>
        <taxon>Chelicerata</taxon>
        <taxon>Arachnida</taxon>
        <taxon>Araneae</taxon>
        <taxon>Araneomorphae</taxon>
        <taxon>Entelegynae</taxon>
        <taxon>Araneoidea</taxon>
        <taxon>Nephilidae</taxon>
        <taxon>Nephila</taxon>
    </lineage>
</organism>
<dbReference type="PANTHER" id="PTHR13457:SF1">
    <property type="entry name" value="HEAT REPEAT-CONTAINING PROTEIN 1"/>
    <property type="match status" value="1"/>
</dbReference>
<dbReference type="InterPro" id="IPR040191">
    <property type="entry name" value="UTP10"/>
</dbReference>
<reference evidence="9" key="1">
    <citation type="submission" date="2020-08" db="EMBL/GenBank/DDBJ databases">
        <title>Multicomponent nature underlies the extraordinary mechanical properties of spider dragline silk.</title>
        <authorList>
            <person name="Kono N."/>
            <person name="Nakamura H."/>
            <person name="Mori M."/>
            <person name="Yoshida Y."/>
            <person name="Ohtoshi R."/>
            <person name="Malay A.D."/>
            <person name="Moran D.A.P."/>
            <person name="Tomita M."/>
            <person name="Numata K."/>
            <person name="Arakawa K."/>
        </authorList>
    </citation>
    <scope>NUCLEOTIDE SEQUENCE</scope>
</reference>
<dbReference type="GO" id="GO:0000462">
    <property type="term" value="P:maturation of SSU-rRNA from tricistronic rRNA transcript (SSU-rRNA, 5.8S rRNA, LSU-rRNA)"/>
    <property type="evidence" value="ECO:0007669"/>
    <property type="project" value="TreeGrafter"/>
</dbReference>
<evidence type="ECO:0000256" key="4">
    <source>
        <dbReference type="ARBA" id="ARBA00022552"/>
    </source>
</evidence>